<dbReference type="EMBL" id="JBBPBF010000004">
    <property type="protein sequence ID" value="KAK7614404.1"/>
    <property type="molecule type" value="Genomic_DNA"/>
</dbReference>
<accession>A0ABR1NGU5</accession>
<proteinExistence type="predicted"/>
<protein>
    <submittedName>
        <fullName evidence="2">Uncharacterized protein</fullName>
    </submittedName>
</protein>
<feature type="compositionally biased region" description="Basic residues" evidence="1">
    <location>
        <begin position="253"/>
        <end position="262"/>
    </location>
</feature>
<organism evidence="2 3">
    <name type="scientific">Phyllosticta paracitricarpa</name>
    <dbReference type="NCBI Taxonomy" id="2016321"/>
    <lineage>
        <taxon>Eukaryota</taxon>
        <taxon>Fungi</taxon>
        <taxon>Dikarya</taxon>
        <taxon>Ascomycota</taxon>
        <taxon>Pezizomycotina</taxon>
        <taxon>Dothideomycetes</taxon>
        <taxon>Dothideomycetes incertae sedis</taxon>
        <taxon>Botryosphaeriales</taxon>
        <taxon>Phyllostictaceae</taxon>
        <taxon>Phyllosticta</taxon>
    </lineage>
</organism>
<feature type="region of interest" description="Disordered" evidence="1">
    <location>
        <begin position="1"/>
        <end position="79"/>
    </location>
</feature>
<feature type="compositionally biased region" description="Polar residues" evidence="1">
    <location>
        <begin position="35"/>
        <end position="45"/>
    </location>
</feature>
<feature type="region of interest" description="Disordered" evidence="1">
    <location>
        <begin position="252"/>
        <end position="291"/>
    </location>
</feature>
<evidence type="ECO:0000313" key="3">
    <source>
        <dbReference type="Proteomes" id="UP001367316"/>
    </source>
</evidence>
<reference evidence="2 3" key="1">
    <citation type="submission" date="2024-04" db="EMBL/GenBank/DDBJ databases">
        <title>Phyllosticta paracitricarpa is synonymous to the EU quarantine fungus P. citricarpa based on phylogenomic analyses.</title>
        <authorList>
            <consortium name="Lawrence Berkeley National Laboratory"/>
            <person name="Van ingen-buijs V.A."/>
            <person name="Van westerhoven A.C."/>
            <person name="Haridas S."/>
            <person name="Skiadas P."/>
            <person name="Martin F."/>
            <person name="Groenewald J.Z."/>
            <person name="Crous P.W."/>
            <person name="Seidl M.F."/>
        </authorList>
    </citation>
    <scope>NUCLEOTIDE SEQUENCE [LARGE SCALE GENOMIC DNA]</scope>
    <source>
        <strain evidence="2 3">CBS 141358</strain>
    </source>
</reference>
<sequence length="291" mass="32297">MRIVQRGARRHDRRDRLMLTSRSALDSSPRHSRSTSKTSPDSQEFFQCETRAARPGPDGDLMTGNAGPSRAEPRPSVLPSSLCLSTQHQLSTVNRQPGLDRGSKPCSAVPVLYLHVWSLGRPSSAPDCFMGGLTTTGNSGMAAHCRESQDFLLRIYLQMKPSRVYLTMDSPFTQTSRCRPCKRPIGCDRTRSPFPDCNQSPVTSTRPSRTDLARSLSACHPQTRQQAFGRPKRTNFQKHKDIMLPAASSLHMRPARHPHARLPKSALAPAPHSAKSIRSRANPQCRPSPWS</sequence>
<evidence type="ECO:0000313" key="2">
    <source>
        <dbReference type="EMBL" id="KAK7614404.1"/>
    </source>
</evidence>
<keyword evidence="3" id="KW-1185">Reference proteome</keyword>
<dbReference type="Proteomes" id="UP001367316">
    <property type="component" value="Unassembled WGS sequence"/>
</dbReference>
<comment type="caution">
    <text evidence="2">The sequence shown here is derived from an EMBL/GenBank/DDBJ whole genome shotgun (WGS) entry which is preliminary data.</text>
</comment>
<name>A0ABR1NGU5_9PEZI</name>
<evidence type="ECO:0000256" key="1">
    <source>
        <dbReference type="SAM" id="MobiDB-lite"/>
    </source>
</evidence>
<gene>
    <name evidence="2" type="ORF">JOL62DRAFT_302845</name>
</gene>